<dbReference type="AlphaFoldDB" id="X0VBK4"/>
<dbReference type="GO" id="GO:0050797">
    <property type="term" value="F:thymidylate synthase (FAD) activity"/>
    <property type="evidence" value="ECO:0007669"/>
    <property type="project" value="InterPro"/>
</dbReference>
<sequence length="97" mass="11006">MIIVNQSAELVSVSGGLDTIKQAGQTCYQSDSNKSDSEFTEMLIRNKHHAMLEFGWAMVRLVTDRGISHELVRHRLFSFAQESTRYCNYASGKFNSE</sequence>
<dbReference type="PANTHER" id="PTHR34934">
    <property type="entry name" value="FLAVIN-DEPENDENT THYMIDYLATE SYNTHASE"/>
    <property type="match status" value="1"/>
</dbReference>
<reference evidence="1" key="1">
    <citation type="journal article" date="2014" name="Front. Microbiol.">
        <title>High frequency of phylogenetically diverse reductive dehalogenase-homologous genes in deep subseafloor sedimentary metagenomes.</title>
        <authorList>
            <person name="Kawai M."/>
            <person name="Futagami T."/>
            <person name="Toyoda A."/>
            <person name="Takaki Y."/>
            <person name="Nishi S."/>
            <person name="Hori S."/>
            <person name="Arai W."/>
            <person name="Tsubouchi T."/>
            <person name="Morono Y."/>
            <person name="Uchiyama I."/>
            <person name="Ito T."/>
            <person name="Fujiyama A."/>
            <person name="Inagaki F."/>
            <person name="Takami H."/>
        </authorList>
    </citation>
    <scope>NUCLEOTIDE SEQUENCE</scope>
    <source>
        <strain evidence="1">Expedition CK06-06</strain>
    </source>
</reference>
<accession>X0VBK4</accession>
<dbReference type="EMBL" id="BARS01033809">
    <property type="protein sequence ID" value="GAG15449.1"/>
    <property type="molecule type" value="Genomic_DNA"/>
</dbReference>
<dbReference type="GO" id="GO:0070402">
    <property type="term" value="F:NADPH binding"/>
    <property type="evidence" value="ECO:0007669"/>
    <property type="project" value="TreeGrafter"/>
</dbReference>
<name>X0VBK4_9ZZZZ</name>
<feature type="non-terminal residue" evidence="1">
    <location>
        <position position="97"/>
    </location>
</feature>
<evidence type="ECO:0008006" key="2">
    <source>
        <dbReference type="Google" id="ProtNLM"/>
    </source>
</evidence>
<comment type="caution">
    <text evidence="1">The sequence shown here is derived from an EMBL/GenBank/DDBJ whole genome shotgun (WGS) entry which is preliminary data.</text>
</comment>
<dbReference type="Gene3D" id="3.30.1360.170">
    <property type="match status" value="1"/>
</dbReference>
<dbReference type="GO" id="GO:0004799">
    <property type="term" value="F:thymidylate synthase activity"/>
    <property type="evidence" value="ECO:0007669"/>
    <property type="project" value="TreeGrafter"/>
</dbReference>
<organism evidence="1">
    <name type="scientific">marine sediment metagenome</name>
    <dbReference type="NCBI Taxonomy" id="412755"/>
    <lineage>
        <taxon>unclassified sequences</taxon>
        <taxon>metagenomes</taxon>
        <taxon>ecological metagenomes</taxon>
    </lineage>
</organism>
<dbReference type="GO" id="GO:0006231">
    <property type="term" value="P:dTMP biosynthetic process"/>
    <property type="evidence" value="ECO:0007669"/>
    <property type="project" value="InterPro"/>
</dbReference>
<dbReference type="PANTHER" id="PTHR34934:SF1">
    <property type="entry name" value="FLAVIN-DEPENDENT THYMIDYLATE SYNTHASE"/>
    <property type="match status" value="1"/>
</dbReference>
<dbReference type="InterPro" id="IPR036098">
    <property type="entry name" value="Thymidylate_synthase_ThyX_sf"/>
</dbReference>
<evidence type="ECO:0000313" key="1">
    <source>
        <dbReference type="EMBL" id="GAG15449.1"/>
    </source>
</evidence>
<proteinExistence type="predicted"/>
<dbReference type="PROSITE" id="PS51331">
    <property type="entry name" value="THYX"/>
    <property type="match status" value="1"/>
</dbReference>
<dbReference type="Pfam" id="PF02511">
    <property type="entry name" value="Thy1"/>
    <property type="match status" value="1"/>
</dbReference>
<dbReference type="SUPFAM" id="SSF69796">
    <property type="entry name" value="Thymidylate synthase-complementing protein Thy1"/>
    <property type="match status" value="1"/>
</dbReference>
<dbReference type="InterPro" id="IPR003669">
    <property type="entry name" value="Thymidylate_synthase_ThyX"/>
</dbReference>
<protein>
    <recommendedName>
        <fullName evidence="2">Thymidylate synthase (FAD)</fullName>
    </recommendedName>
</protein>
<dbReference type="CDD" id="cd20175">
    <property type="entry name" value="ThyX"/>
    <property type="match status" value="1"/>
</dbReference>
<gene>
    <name evidence="1" type="ORF">S01H1_52313</name>
</gene>
<dbReference type="GO" id="GO:0050660">
    <property type="term" value="F:flavin adenine dinucleotide binding"/>
    <property type="evidence" value="ECO:0007669"/>
    <property type="project" value="InterPro"/>
</dbReference>